<dbReference type="VEuPathDB" id="FungiDB:FUN_006621"/>
<name>A0A2N0NQ00_9GLOM</name>
<dbReference type="PANTHER" id="PTHR31424:SF5">
    <property type="entry name" value="APPLE DOMAIN-CONTAINING PROTEIN"/>
    <property type="match status" value="1"/>
</dbReference>
<dbReference type="Gene3D" id="3.30.420.10">
    <property type="entry name" value="Ribonuclease H-like superfamily/Ribonuclease H"/>
    <property type="match status" value="1"/>
</dbReference>
<dbReference type="GO" id="GO:0003676">
    <property type="term" value="F:nucleic acid binding"/>
    <property type="evidence" value="ECO:0007669"/>
    <property type="project" value="InterPro"/>
</dbReference>
<protein>
    <recommendedName>
        <fullName evidence="1">RNase H type-1 domain-containing protein</fullName>
    </recommendedName>
</protein>
<dbReference type="VEuPathDB" id="FungiDB:RhiirFUN_009593"/>
<reference evidence="2 3" key="2">
    <citation type="submission" date="2017-09" db="EMBL/GenBank/DDBJ databases">
        <title>Extensive intraspecific genome diversity in a model arbuscular mycorrhizal fungus.</title>
        <authorList>
            <person name="Chen E.C."/>
            <person name="Morin E."/>
            <person name="Beaudet D."/>
            <person name="Noel J."/>
            <person name="Ndikumana S."/>
            <person name="Charron P."/>
            <person name="St-Onge C."/>
            <person name="Giorgi J."/>
            <person name="Grigoriev I.V."/>
            <person name="Roux C."/>
            <person name="Martin F.M."/>
            <person name="Corradi N."/>
        </authorList>
    </citation>
    <scope>NUCLEOTIDE SEQUENCE [LARGE SCALE GENOMIC DNA]</scope>
    <source>
        <strain evidence="2 3">A5</strain>
    </source>
</reference>
<dbReference type="AlphaFoldDB" id="A0A2N0NQ00"/>
<gene>
    <name evidence="2" type="ORF">RhiirA5_434507</name>
</gene>
<evidence type="ECO:0000259" key="1">
    <source>
        <dbReference type="PROSITE" id="PS50879"/>
    </source>
</evidence>
<feature type="domain" description="RNase H type-1" evidence="1">
    <location>
        <begin position="69"/>
        <end position="219"/>
    </location>
</feature>
<dbReference type="PROSITE" id="PS50879">
    <property type="entry name" value="RNASE_H_1"/>
    <property type="match status" value="1"/>
</dbReference>
<dbReference type="InterPro" id="IPR012337">
    <property type="entry name" value="RNaseH-like_sf"/>
</dbReference>
<sequence length="640" mass="73518">MRGWSFPSEWLSSTHQPNITILEDRLPIVSAQNPIISLPLVQNIWIHRWIDDDILKAQLMDIRNKLLAERISVEYYTDGSFRPSTPTSMGKQDPNLVYTDIGTTFCVNNEPALSAQANVSLWPSSTRSELVAIFLALLTGLMNAKIKIYTDSQSVIYMINNQHNKSGRKLLKQFNSLLYLKIDIFLQEKKMNLVLVKVKGHSGDVMNEMVDELAKNTKEKPHYLICFGDNLQYQVFSAQSPFDASVELHKIITPDRRTAVSGVHLFGLQLKCINRNRKGRPRELKLHKESSKTTQIKRAKGLAKKEQVHFENTIKDFYNPKDRVVLKAIDFTVENKEYHVTFGDENYVKKKQKLQSIAYVQDIENIPRDAYHHLAAVESILPQEYAISQTRQEINAYMEELISIDFIDLNSTIVQEEPSEEPDITDPLIIEQVINAAEKRILDPAIPTIHLRISGDGQNPNYHYTTILFPGSENYPTLKVAANALTQELQELSNVGIVINNTLWNFEFFFSSDWKFLATCLGFNAANSNNFCPWCEITKNQRGNGQNDWTISKSMSSLNENPTAYPGHKLPPLFNMISLKNHVPDKLHIMLRITDRLWELVLQEIKNEGLFNDITRNIIIKEMENLKIRFEFWNIHGTNN</sequence>
<dbReference type="GO" id="GO:0004523">
    <property type="term" value="F:RNA-DNA hybrid ribonuclease activity"/>
    <property type="evidence" value="ECO:0007669"/>
    <property type="project" value="InterPro"/>
</dbReference>
<dbReference type="VEuPathDB" id="FungiDB:RhiirA1_479071"/>
<dbReference type="VEuPathDB" id="FungiDB:RhiirFUN_009572"/>
<dbReference type="Proteomes" id="UP000232722">
    <property type="component" value="Unassembled WGS sequence"/>
</dbReference>
<evidence type="ECO:0000313" key="2">
    <source>
        <dbReference type="EMBL" id="PKB96636.1"/>
    </source>
</evidence>
<organism evidence="2 3">
    <name type="scientific">Rhizophagus irregularis</name>
    <dbReference type="NCBI Taxonomy" id="588596"/>
    <lineage>
        <taxon>Eukaryota</taxon>
        <taxon>Fungi</taxon>
        <taxon>Fungi incertae sedis</taxon>
        <taxon>Mucoromycota</taxon>
        <taxon>Glomeromycotina</taxon>
        <taxon>Glomeromycetes</taxon>
        <taxon>Glomerales</taxon>
        <taxon>Glomeraceae</taxon>
        <taxon>Rhizophagus</taxon>
    </lineage>
</organism>
<dbReference type="InterPro" id="IPR036397">
    <property type="entry name" value="RNaseH_sf"/>
</dbReference>
<dbReference type="InterPro" id="IPR002156">
    <property type="entry name" value="RNaseH_domain"/>
</dbReference>
<proteinExistence type="predicted"/>
<comment type="caution">
    <text evidence="2">The sequence shown here is derived from an EMBL/GenBank/DDBJ whole genome shotgun (WGS) entry which is preliminary data.</text>
</comment>
<dbReference type="PANTHER" id="PTHR31424">
    <property type="entry name" value="PROTEIN CBG23806"/>
    <property type="match status" value="1"/>
</dbReference>
<reference evidence="2 3" key="1">
    <citation type="submission" date="2016-04" db="EMBL/GenBank/DDBJ databases">
        <title>Genome analyses suggest a sexual origin of heterokaryosis in a supposedly ancient asexual fungus.</title>
        <authorList>
            <person name="Ropars J."/>
            <person name="Sedzielewska K."/>
            <person name="Noel J."/>
            <person name="Charron P."/>
            <person name="Farinelli L."/>
            <person name="Marton T."/>
            <person name="Kruger M."/>
            <person name="Pelin A."/>
            <person name="Brachmann A."/>
            <person name="Corradi N."/>
        </authorList>
    </citation>
    <scope>NUCLEOTIDE SEQUENCE [LARGE SCALE GENOMIC DNA]</scope>
    <source>
        <strain evidence="2 3">A5</strain>
    </source>
</reference>
<accession>A0A2N0NQ00</accession>
<dbReference type="SUPFAM" id="SSF53098">
    <property type="entry name" value="Ribonuclease H-like"/>
    <property type="match status" value="1"/>
</dbReference>
<dbReference type="Pfam" id="PF00075">
    <property type="entry name" value="RNase_H"/>
    <property type="match status" value="1"/>
</dbReference>
<evidence type="ECO:0000313" key="3">
    <source>
        <dbReference type="Proteomes" id="UP000232722"/>
    </source>
</evidence>
<dbReference type="EMBL" id="LLXJ01003755">
    <property type="protein sequence ID" value="PKB96636.1"/>
    <property type="molecule type" value="Genomic_DNA"/>
</dbReference>